<dbReference type="Pfam" id="PF26140">
    <property type="entry name" value="HEAT_URB1"/>
    <property type="match status" value="1"/>
</dbReference>
<dbReference type="OrthoDB" id="72892at2759"/>
<dbReference type="GO" id="GO:0000463">
    <property type="term" value="P:maturation of LSU-rRNA from tricistronic rRNA transcript (SSU-rRNA, 5.8S rRNA, LSU-rRNA)"/>
    <property type="evidence" value="ECO:0007669"/>
    <property type="project" value="TreeGrafter"/>
</dbReference>
<feature type="region of interest" description="Disordered" evidence="1">
    <location>
        <begin position="859"/>
        <end position="879"/>
    </location>
</feature>
<comment type="caution">
    <text evidence="5">The sequence shown here is derived from an EMBL/GenBank/DDBJ whole genome shotgun (WGS) entry which is preliminary data.</text>
</comment>
<dbReference type="InterPro" id="IPR016024">
    <property type="entry name" value="ARM-type_fold"/>
</dbReference>
<dbReference type="GeneID" id="80911433"/>
<protein>
    <recommendedName>
        <fullName evidence="7">Ribosome biogenesis protein Urb1</fullName>
    </recommendedName>
</protein>
<dbReference type="PANTHER" id="PTHR13500">
    <property type="entry name" value="NUCLEOLAR PRERIBOSOMAL-ASSOCIATED PROTEIN 1"/>
    <property type="match status" value="1"/>
</dbReference>
<evidence type="ECO:0000259" key="2">
    <source>
        <dbReference type="Pfam" id="PF11707"/>
    </source>
</evidence>
<dbReference type="RefSeq" id="XP_056070910.1">
    <property type="nucleotide sequence ID" value="XM_056216663.1"/>
</dbReference>
<dbReference type="Pfam" id="PF16201">
    <property type="entry name" value="NopRA1"/>
    <property type="match status" value="1"/>
</dbReference>
<dbReference type="InterPro" id="IPR039844">
    <property type="entry name" value="URB1"/>
</dbReference>
<evidence type="ECO:0008006" key="7">
    <source>
        <dbReference type="Google" id="ProtNLM"/>
    </source>
</evidence>
<evidence type="ECO:0000313" key="6">
    <source>
        <dbReference type="Proteomes" id="UP001140513"/>
    </source>
</evidence>
<sequence length="1164" mass="131357">MGKRSVFEANPKAAHTGHHAKRQRVDGSHDRELPAEGTIAEVTSAQQLQRALIFDQGNVASLRQGLQSFKKFLDSILYSTEQHDLPRKRAILREFLDTQKATGKDAKDTVLLPQFMQAWDYAAETNFDMLLAEVTAQLALLFKVFSTQSDFEQYGSLLCRTLLQPSVARRFVRNVSAPTSKEIVILPAVRLLIEMTKYNEGAFARTVYARKDFTFDPKILTRNIGAWKSVEGKTAEEIQRKPSVRTVSVRYLLAHLRYQDERTKAEILGNKDVIRAVFDHVTVDPPHLISEIFDAFRNHVFLDKAIPRAVKSRILNGRVLTHISGLYRYEAPEGSIEEGQKAPDALAHDFLRLVCTSPAYGVMLPTQGFYPQASDDDDGDVQMDDLLDPDGDFGLDLSSGSNTPVRNIILSEFLQSLRPYAHTLHQELVIDIFQACPELIGDYFHKKKDFNYEPKLTATWIGFSAFLYQTIEMPVPQYFGALQGYRGSPPPIYALLQSVLPQPVTQQVLVKCLNSSSDLIQLFAVRVLIVAFHKLRKVLNELDNARITRPSKSWSSTAANIVSEFGQRCPPMKTIITAFRQPAFQKGLKREAITRLLRLYYEVMPQIALEEKFDVSVPLCNALIQAGKQQESAEEKAFCVMELEHWIQMARHSPAMRWWQSNKTLSQSPFVTLIKLIASSPESELYAGTKGLLVDIVRDQEMFQTQTAPDALDALIASLSASCGQSSLVLEFLGDCCARFSKGPIKYFDELDALRAKLPEADSDFGPFSPLLMTLVEQWPFKGGKTEKGNPAEPLAQWLSKIMYLLKLIGEDEHTLELVRDALVESADMAYKDVLKDCFLWKMGKEKVKEALKLATGTDFSASERSSTSPTPPEQPVEEPVKISLAVDLEFPPEEDEKHAGLNRWRKKELEESIEDGDIGELLLCLCSKHPEIRIQAVHNVRQLIASLDKDKSDQQQLWVLLNQTLETVDTLPASTPLPYVGGVFAAQCVKILAEPIHFMYPKISKFLTSRPFWEVRSLPRRFSNLIITSEPDEDDGYHKEVGWFLDYLLDCLRTPDDMEIFRINNIFERLLSFYASKSCAIVEKEKIVRVLLRAASVGGSTTLITRCGLVSWIRMMLDNNDYRHRELRQLVSRVYELCDREKVDQWSSGTIGGVVAGIVGVAA</sequence>
<feature type="domain" description="URB1 N-terminal" evidence="2">
    <location>
        <begin position="113"/>
        <end position="462"/>
    </location>
</feature>
<evidence type="ECO:0000313" key="5">
    <source>
        <dbReference type="EMBL" id="KAJ4352554.1"/>
    </source>
</evidence>
<evidence type="ECO:0000256" key="1">
    <source>
        <dbReference type="SAM" id="MobiDB-lite"/>
    </source>
</evidence>
<dbReference type="EMBL" id="JAPEUX010000005">
    <property type="protein sequence ID" value="KAJ4352554.1"/>
    <property type="molecule type" value="Genomic_DNA"/>
</dbReference>
<keyword evidence="6" id="KW-1185">Reference proteome</keyword>
<name>A0A9W9C9Y1_9PLEO</name>
<feature type="domain" description="URB1 C-terminal" evidence="3">
    <location>
        <begin position="920"/>
        <end position="1113"/>
    </location>
</feature>
<accession>A0A9W9C9Y1</accession>
<gene>
    <name evidence="5" type="ORF">N0V89_007903</name>
</gene>
<dbReference type="GO" id="GO:0000466">
    <property type="term" value="P:maturation of 5.8S rRNA from tricistronic rRNA transcript (SSU-rRNA, 5.8S rRNA, LSU-rRNA)"/>
    <property type="evidence" value="ECO:0007669"/>
    <property type="project" value="TreeGrafter"/>
</dbReference>
<dbReference type="SUPFAM" id="SSF48371">
    <property type="entry name" value="ARM repeat"/>
    <property type="match status" value="1"/>
</dbReference>
<dbReference type="InterPro" id="IPR032436">
    <property type="entry name" value="URB1_C"/>
</dbReference>
<dbReference type="GO" id="GO:0005730">
    <property type="term" value="C:nucleolus"/>
    <property type="evidence" value="ECO:0007669"/>
    <property type="project" value="TreeGrafter"/>
</dbReference>
<dbReference type="Proteomes" id="UP001140513">
    <property type="component" value="Unassembled WGS sequence"/>
</dbReference>
<dbReference type="InterPro" id="IPR059018">
    <property type="entry name" value="HEAT_URB1"/>
</dbReference>
<evidence type="ECO:0000259" key="3">
    <source>
        <dbReference type="Pfam" id="PF16201"/>
    </source>
</evidence>
<dbReference type="Pfam" id="PF11707">
    <property type="entry name" value="Npa1"/>
    <property type="match status" value="1"/>
</dbReference>
<organism evidence="5 6">
    <name type="scientific">Didymosphaeria variabile</name>
    <dbReference type="NCBI Taxonomy" id="1932322"/>
    <lineage>
        <taxon>Eukaryota</taxon>
        <taxon>Fungi</taxon>
        <taxon>Dikarya</taxon>
        <taxon>Ascomycota</taxon>
        <taxon>Pezizomycotina</taxon>
        <taxon>Dothideomycetes</taxon>
        <taxon>Pleosporomycetidae</taxon>
        <taxon>Pleosporales</taxon>
        <taxon>Massarineae</taxon>
        <taxon>Didymosphaeriaceae</taxon>
        <taxon>Didymosphaeria</taxon>
    </lineage>
</organism>
<reference evidence="5" key="1">
    <citation type="submission" date="2022-10" db="EMBL/GenBank/DDBJ databases">
        <title>Tapping the CABI collections for fungal endophytes: first genome assemblies for Collariella, Neodidymelliopsis, Ascochyta clinopodiicola, Didymella pomorum, Didymosphaeria variabile, Neocosmospora piperis and Neocucurbitaria cava.</title>
        <authorList>
            <person name="Hill R."/>
        </authorList>
    </citation>
    <scope>NUCLEOTIDE SEQUENCE</scope>
    <source>
        <strain evidence="5">IMI 356815</strain>
    </source>
</reference>
<evidence type="ECO:0000259" key="4">
    <source>
        <dbReference type="Pfam" id="PF26140"/>
    </source>
</evidence>
<dbReference type="InterPro" id="IPR021714">
    <property type="entry name" value="URB1_N"/>
</dbReference>
<proteinExistence type="predicted"/>
<dbReference type="AlphaFoldDB" id="A0A9W9C9Y1"/>
<feature type="region of interest" description="Disordered" evidence="1">
    <location>
        <begin position="1"/>
        <end position="31"/>
    </location>
</feature>
<dbReference type="PANTHER" id="PTHR13500:SF0">
    <property type="entry name" value="NUCLEOLAR PRE-RIBOSOMAL-ASSOCIATED PROTEIN 1"/>
    <property type="match status" value="1"/>
</dbReference>
<feature type="domain" description="URB1 central HEAT repeat" evidence="4">
    <location>
        <begin position="653"/>
        <end position="837"/>
    </location>
</feature>